<proteinExistence type="predicted"/>
<organism evidence="1">
    <name type="scientific">Arundo donax</name>
    <name type="common">Giant reed</name>
    <name type="synonym">Donax arundinaceus</name>
    <dbReference type="NCBI Taxonomy" id="35708"/>
    <lineage>
        <taxon>Eukaryota</taxon>
        <taxon>Viridiplantae</taxon>
        <taxon>Streptophyta</taxon>
        <taxon>Embryophyta</taxon>
        <taxon>Tracheophyta</taxon>
        <taxon>Spermatophyta</taxon>
        <taxon>Magnoliopsida</taxon>
        <taxon>Liliopsida</taxon>
        <taxon>Poales</taxon>
        <taxon>Poaceae</taxon>
        <taxon>PACMAD clade</taxon>
        <taxon>Arundinoideae</taxon>
        <taxon>Arundineae</taxon>
        <taxon>Arundo</taxon>
    </lineage>
</organism>
<reference evidence="1" key="2">
    <citation type="journal article" date="2015" name="Data Brief">
        <title>Shoot transcriptome of the giant reed, Arundo donax.</title>
        <authorList>
            <person name="Barrero R.A."/>
            <person name="Guerrero F.D."/>
            <person name="Moolhuijzen P."/>
            <person name="Goolsby J.A."/>
            <person name="Tidwell J."/>
            <person name="Bellgard S.E."/>
            <person name="Bellgard M.I."/>
        </authorList>
    </citation>
    <scope>NUCLEOTIDE SEQUENCE</scope>
    <source>
        <tissue evidence="1">Shoot tissue taken approximately 20 cm above the soil surface</tissue>
    </source>
</reference>
<protein>
    <submittedName>
        <fullName evidence="1">Uncharacterized protein</fullName>
    </submittedName>
</protein>
<name>A0A0A9DQ06_ARUDO</name>
<dbReference type="AlphaFoldDB" id="A0A0A9DQ06"/>
<accession>A0A0A9DQ06</accession>
<sequence length="101" mass="12258">MPRRRYCRLLLREIVKTWPRKRHLSHRTLLRRVEQKGLLRSPEQQESAGRMLLPTHLLLGLVPGSFGKGKMFLWWWSLRIQKRRMVPQRCVINAREMTKEE</sequence>
<dbReference type="EMBL" id="GBRH01210160">
    <property type="protein sequence ID" value="JAD87735.1"/>
    <property type="molecule type" value="Transcribed_RNA"/>
</dbReference>
<evidence type="ECO:0000313" key="1">
    <source>
        <dbReference type="EMBL" id="JAD87735.1"/>
    </source>
</evidence>
<reference evidence="1" key="1">
    <citation type="submission" date="2014-09" db="EMBL/GenBank/DDBJ databases">
        <authorList>
            <person name="Magalhaes I.L.F."/>
            <person name="Oliveira U."/>
            <person name="Santos F.R."/>
            <person name="Vidigal T.H.D.A."/>
            <person name="Brescovit A.D."/>
            <person name="Santos A.J."/>
        </authorList>
    </citation>
    <scope>NUCLEOTIDE SEQUENCE</scope>
    <source>
        <tissue evidence="1">Shoot tissue taken approximately 20 cm above the soil surface</tissue>
    </source>
</reference>